<accession>A0A2P7BR29</accession>
<organism evidence="1 2">
    <name type="scientific">Phyllobacterium brassicacearum</name>
    <dbReference type="NCBI Taxonomy" id="314235"/>
    <lineage>
        <taxon>Bacteria</taxon>
        <taxon>Pseudomonadati</taxon>
        <taxon>Pseudomonadota</taxon>
        <taxon>Alphaproteobacteria</taxon>
        <taxon>Hyphomicrobiales</taxon>
        <taxon>Phyllobacteriaceae</taxon>
        <taxon>Phyllobacterium</taxon>
    </lineage>
</organism>
<keyword evidence="2" id="KW-1185">Reference proteome</keyword>
<dbReference type="Proteomes" id="UP000241444">
    <property type="component" value="Unassembled WGS sequence"/>
</dbReference>
<name>A0A2P7BR29_9HYPH</name>
<reference evidence="2" key="1">
    <citation type="submission" date="2017-11" db="EMBL/GenBank/DDBJ databases">
        <authorList>
            <person name="Kuznetsova I."/>
            <person name="Sazanova A."/>
            <person name="Chirak E."/>
            <person name="Safronova V."/>
            <person name="Willems A."/>
        </authorList>
    </citation>
    <scope>NUCLEOTIDE SEQUENCE [LARGE SCALE GENOMIC DNA]</scope>
    <source>
        <strain evidence="2">STM 196</strain>
    </source>
</reference>
<gene>
    <name evidence="1" type="ORF">CU102_11715</name>
</gene>
<proteinExistence type="predicted"/>
<dbReference type="AlphaFoldDB" id="A0A2P7BR29"/>
<protein>
    <submittedName>
        <fullName evidence="1">Uncharacterized protein</fullName>
    </submittedName>
</protein>
<evidence type="ECO:0000313" key="1">
    <source>
        <dbReference type="EMBL" id="PSH68927.1"/>
    </source>
</evidence>
<comment type="caution">
    <text evidence="1">The sequence shown here is derived from an EMBL/GenBank/DDBJ whole genome shotgun (WGS) entry which is preliminary data.</text>
</comment>
<dbReference type="EMBL" id="PGGO01000007">
    <property type="protein sequence ID" value="PSH68927.1"/>
    <property type="molecule type" value="Genomic_DNA"/>
</dbReference>
<sequence length="67" mass="7632">MSLTAGSWFDTSAHGHVTFRHRRQISAVFDQKRTGRNPPYLSHPVYGFTAAVGMDDENNIRYSTYLV</sequence>
<evidence type="ECO:0000313" key="2">
    <source>
        <dbReference type="Proteomes" id="UP000241444"/>
    </source>
</evidence>